<evidence type="ECO:0000313" key="4">
    <source>
        <dbReference type="EMBL" id="KZO93978.1"/>
    </source>
</evidence>
<proteinExistence type="inferred from homology"/>
<dbReference type="Gene3D" id="3.40.50.720">
    <property type="entry name" value="NAD(P)-binding Rossmann-like Domain"/>
    <property type="match status" value="1"/>
</dbReference>
<dbReference type="PANTHER" id="PTHR10366:SF564">
    <property type="entry name" value="STEROL-4-ALPHA-CARBOXYLATE 3-DEHYDROGENASE, DECARBOXYLATING"/>
    <property type="match status" value="1"/>
</dbReference>
<dbReference type="PANTHER" id="PTHR10366">
    <property type="entry name" value="NAD DEPENDENT EPIMERASE/DEHYDRATASE"/>
    <property type="match status" value="1"/>
</dbReference>
<keyword evidence="5" id="KW-1185">Reference proteome</keyword>
<dbReference type="InterPro" id="IPR001509">
    <property type="entry name" value="Epimerase_deHydtase"/>
</dbReference>
<dbReference type="Pfam" id="PF01370">
    <property type="entry name" value="Epimerase"/>
    <property type="match status" value="1"/>
</dbReference>
<evidence type="ECO:0000259" key="3">
    <source>
        <dbReference type="Pfam" id="PF01370"/>
    </source>
</evidence>
<dbReference type="SUPFAM" id="SSF51735">
    <property type="entry name" value="NAD(P)-binding Rossmann-fold domains"/>
    <property type="match status" value="1"/>
</dbReference>
<gene>
    <name evidence="4" type="ORF">CALVIDRAFT_229899</name>
</gene>
<accession>A0A167JW41</accession>
<dbReference type="EMBL" id="KV417297">
    <property type="protein sequence ID" value="KZO93978.1"/>
    <property type="molecule type" value="Genomic_DNA"/>
</dbReference>
<dbReference type="InterPro" id="IPR050425">
    <property type="entry name" value="NAD(P)_dehydrat-like"/>
</dbReference>
<reference evidence="4 5" key="1">
    <citation type="journal article" date="2016" name="Mol. Biol. Evol.">
        <title>Comparative Genomics of Early-Diverging Mushroom-Forming Fungi Provides Insights into the Origins of Lignocellulose Decay Capabilities.</title>
        <authorList>
            <person name="Nagy L.G."/>
            <person name="Riley R."/>
            <person name="Tritt A."/>
            <person name="Adam C."/>
            <person name="Daum C."/>
            <person name="Floudas D."/>
            <person name="Sun H."/>
            <person name="Yadav J.S."/>
            <person name="Pangilinan J."/>
            <person name="Larsson K.H."/>
            <person name="Matsuura K."/>
            <person name="Barry K."/>
            <person name="Labutti K."/>
            <person name="Kuo R."/>
            <person name="Ohm R.A."/>
            <person name="Bhattacharya S.S."/>
            <person name="Shirouzu T."/>
            <person name="Yoshinaga Y."/>
            <person name="Martin F.M."/>
            <person name="Grigoriev I.V."/>
            <person name="Hibbett D.S."/>
        </authorList>
    </citation>
    <scope>NUCLEOTIDE SEQUENCE [LARGE SCALE GENOMIC DNA]</scope>
    <source>
        <strain evidence="4 5">TUFC12733</strain>
    </source>
</reference>
<keyword evidence="1" id="KW-0560">Oxidoreductase</keyword>
<protein>
    <submittedName>
        <fullName evidence="4">NAD-P-binding protein</fullName>
    </submittedName>
</protein>
<dbReference type="GO" id="GO:0016616">
    <property type="term" value="F:oxidoreductase activity, acting on the CH-OH group of donors, NAD or NADP as acceptor"/>
    <property type="evidence" value="ECO:0007669"/>
    <property type="project" value="TreeGrafter"/>
</dbReference>
<sequence>MSHSTTVLVTGANGFLGAATVLELLTRGYKVKGVVRSQDKADAFIRQYPQFKANLKFAIIPSLTDEAGYLAATLDVDYIIHTASPFSFSFKDNLKDCLEPAVEGTRVVLRVADKRPAIKHVVITSSHAAVGSPLVGLGAGITYTENDWNPTTWEEAVSSPDTGFVYCASKEFGERAAWEFIRHKEPHFSITTFCPPWIFGPPMQPIESMDRLNESGAYIWEMLSKGTDEIPATIFPLMIDVRDLAKLQVDALTNPKAKNQRYLASSDGAWNEDIVYTFKEAYPELASRAAKGQYRKPEPHYEQDCSKTERDFDIEWTPLKKTIVDMAAVLFAKEKELAGKTKVDVLQKQPQ</sequence>
<dbReference type="Proteomes" id="UP000076738">
    <property type="component" value="Unassembled WGS sequence"/>
</dbReference>
<comment type="similarity">
    <text evidence="2">Belongs to the NAD(P)-dependent epimerase/dehydratase family. Dihydroflavonol-4-reductase subfamily.</text>
</comment>
<evidence type="ECO:0000256" key="1">
    <source>
        <dbReference type="ARBA" id="ARBA00023002"/>
    </source>
</evidence>
<dbReference type="AlphaFoldDB" id="A0A167JW41"/>
<evidence type="ECO:0000256" key="2">
    <source>
        <dbReference type="ARBA" id="ARBA00023445"/>
    </source>
</evidence>
<name>A0A167JW41_CALVF</name>
<dbReference type="InterPro" id="IPR036291">
    <property type="entry name" value="NAD(P)-bd_dom_sf"/>
</dbReference>
<organism evidence="4 5">
    <name type="scientific">Calocera viscosa (strain TUFC12733)</name>
    <dbReference type="NCBI Taxonomy" id="1330018"/>
    <lineage>
        <taxon>Eukaryota</taxon>
        <taxon>Fungi</taxon>
        <taxon>Dikarya</taxon>
        <taxon>Basidiomycota</taxon>
        <taxon>Agaricomycotina</taxon>
        <taxon>Dacrymycetes</taxon>
        <taxon>Dacrymycetales</taxon>
        <taxon>Dacrymycetaceae</taxon>
        <taxon>Calocera</taxon>
    </lineage>
</organism>
<dbReference type="OrthoDB" id="2735536at2759"/>
<evidence type="ECO:0000313" key="5">
    <source>
        <dbReference type="Proteomes" id="UP000076738"/>
    </source>
</evidence>
<dbReference type="STRING" id="1330018.A0A167JW41"/>
<feature type="domain" description="NAD-dependent epimerase/dehydratase" evidence="3">
    <location>
        <begin position="7"/>
        <end position="205"/>
    </location>
</feature>